<dbReference type="Proteomes" id="UP000564378">
    <property type="component" value="Unassembled WGS sequence"/>
</dbReference>
<keyword evidence="2 4" id="KW-0732">Signal</keyword>
<protein>
    <submittedName>
        <fullName evidence="5">VacJ family lipoprotein</fullName>
    </submittedName>
</protein>
<name>A0A842I364_9SPHN</name>
<dbReference type="PRINTS" id="PR01805">
    <property type="entry name" value="VACJLIPOPROT"/>
</dbReference>
<proteinExistence type="inferred from homology"/>
<gene>
    <name evidence="5" type="ORF">H6P80_14240</name>
</gene>
<sequence length="309" mass="32674">MLMLLMLGGALGGCATTQAGPNSLADRDPHEEFNRDIWSANQAADGAVIRPVSDVYRAVAPRPARRGISNFLRNLGEPWSFINNLLQGHPDRAIRNLGRFIVNTTVGVGGLADVATEIGIEPAPEDFGQTLAVWGVGDGGYRVVPLLGPTTGRDLVGSIVGFIADPATIFLDTRVGLSTQELWGLRGVSIIDTRANLSESGADAFLETSADPYAAARSAYFQQREADILNLDPASLGESEDAAFEAAFDDLDEAGGEDGNFGPPPADEADFPGSDEAIEPGGTTPETTPELPYEESAFLFGQENAPYPH</sequence>
<evidence type="ECO:0000256" key="3">
    <source>
        <dbReference type="SAM" id="MobiDB-lite"/>
    </source>
</evidence>
<evidence type="ECO:0000256" key="1">
    <source>
        <dbReference type="ARBA" id="ARBA00010634"/>
    </source>
</evidence>
<evidence type="ECO:0000256" key="4">
    <source>
        <dbReference type="SAM" id="SignalP"/>
    </source>
</evidence>
<accession>A0A842I364</accession>
<reference evidence="5 6" key="1">
    <citation type="submission" date="2020-08" db="EMBL/GenBank/DDBJ databases">
        <title>Draft genome sequence of Parasphingopyxis sp. GrpM-11.</title>
        <authorList>
            <person name="Oh J."/>
            <person name="Roh D.-H."/>
        </authorList>
    </citation>
    <scope>NUCLEOTIDE SEQUENCE [LARGE SCALE GENOMIC DNA]</scope>
    <source>
        <strain evidence="5 6">GrpM-11</strain>
    </source>
</reference>
<feature type="compositionally biased region" description="Low complexity" evidence="3">
    <location>
        <begin position="279"/>
        <end position="295"/>
    </location>
</feature>
<dbReference type="InterPro" id="IPR007428">
    <property type="entry name" value="MlaA"/>
</dbReference>
<dbReference type="PANTHER" id="PTHR30035:SF3">
    <property type="entry name" value="INTERMEMBRANE PHOSPHOLIPID TRANSPORT SYSTEM LIPOPROTEIN MLAA"/>
    <property type="match status" value="1"/>
</dbReference>
<feature type="signal peptide" evidence="4">
    <location>
        <begin position="1"/>
        <end position="19"/>
    </location>
</feature>
<organism evidence="5 6">
    <name type="scientific">Parasphingopyxis marina</name>
    <dbReference type="NCBI Taxonomy" id="2761622"/>
    <lineage>
        <taxon>Bacteria</taxon>
        <taxon>Pseudomonadati</taxon>
        <taxon>Pseudomonadota</taxon>
        <taxon>Alphaproteobacteria</taxon>
        <taxon>Sphingomonadales</taxon>
        <taxon>Sphingomonadaceae</taxon>
        <taxon>Parasphingopyxis</taxon>
    </lineage>
</organism>
<dbReference type="Pfam" id="PF04333">
    <property type="entry name" value="MlaA"/>
    <property type="match status" value="1"/>
</dbReference>
<dbReference type="PANTHER" id="PTHR30035">
    <property type="entry name" value="LIPOPROTEIN VACJ-RELATED"/>
    <property type="match status" value="1"/>
</dbReference>
<evidence type="ECO:0000313" key="5">
    <source>
        <dbReference type="EMBL" id="MBC2778780.1"/>
    </source>
</evidence>
<comment type="caution">
    <text evidence="5">The sequence shown here is derived from an EMBL/GenBank/DDBJ whole genome shotgun (WGS) entry which is preliminary data.</text>
</comment>
<evidence type="ECO:0000313" key="6">
    <source>
        <dbReference type="Proteomes" id="UP000564378"/>
    </source>
</evidence>
<dbReference type="GO" id="GO:0016020">
    <property type="term" value="C:membrane"/>
    <property type="evidence" value="ECO:0007669"/>
    <property type="project" value="InterPro"/>
</dbReference>
<keyword evidence="6" id="KW-1185">Reference proteome</keyword>
<evidence type="ECO:0000256" key="2">
    <source>
        <dbReference type="ARBA" id="ARBA00022729"/>
    </source>
</evidence>
<comment type="similarity">
    <text evidence="1">Belongs to the MlaA family.</text>
</comment>
<dbReference type="AlphaFoldDB" id="A0A842I364"/>
<dbReference type="EMBL" id="JACJVJ010000002">
    <property type="protein sequence ID" value="MBC2778780.1"/>
    <property type="molecule type" value="Genomic_DNA"/>
</dbReference>
<dbReference type="GO" id="GO:0120010">
    <property type="term" value="P:intermembrane phospholipid transfer"/>
    <property type="evidence" value="ECO:0007669"/>
    <property type="project" value="TreeGrafter"/>
</dbReference>
<feature type="chain" id="PRO_5032775070" evidence="4">
    <location>
        <begin position="20"/>
        <end position="309"/>
    </location>
</feature>
<keyword evidence="5" id="KW-0449">Lipoprotein</keyword>
<feature type="region of interest" description="Disordered" evidence="3">
    <location>
        <begin position="252"/>
        <end position="309"/>
    </location>
</feature>